<feature type="region of interest" description="Disordered" evidence="1">
    <location>
        <begin position="188"/>
        <end position="235"/>
    </location>
</feature>
<feature type="region of interest" description="Disordered" evidence="1">
    <location>
        <begin position="299"/>
        <end position="329"/>
    </location>
</feature>
<feature type="compositionally biased region" description="Low complexity" evidence="1">
    <location>
        <begin position="188"/>
        <end position="207"/>
    </location>
</feature>
<dbReference type="GO" id="GO:0004540">
    <property type="term" value="F:RNA nuclease activity"/>
    <property type="evidence" value="ECO:0007669"/>
    <property type="project" value="InterPro"/>
</dbReference>
<dbReference type="Proteomes" id="UP000199118">
    <property type="component" value="Unassembled WGS sequence"/>
</dbReference>
<dbReference type="Pfam" id="PF01936">
    <property type="entry name" value="NYN"/>
    <property type="match status" value="1"/>
</dbReference>
<dbReference type="CDD" id="cd10146">
    <property type="entry name" value="LabA_like_C"/>
    <property type="match status" value="1"/>
</dbReference>
<sequence length="329" mass="35221">MADPLPRLAVLIDADNTTPKVAEGLFLEIAKLGEASVRRIYGDFSDDRLKGWARILAQYAIIPHQQFAYTQGKNSSDIALVIDAMDLLHSGRFEGFCLVSSDSDFTRLASRVREQGIDVYGFGQRKTPEAFRQACRRFFYIENLMADMEAAAAVTAEEAESEAAAAAEEAPAPGSAAAAARAARAAAAAGDDGPSTRRSAAAAAAAEADSEAEADAEPDEAATAPRKPEAPSRAVPVIRKAMESMQDEDGWVSLGVIGQRVGNLAPDFDSRTYGSAKLSDLIRRAGAFEMEKDDANHVRVRLRAQPAREEPRGRARPRAAAKRGEAKEG</sequence>
<dbReference type="CDD" id="cd11297">
    <property type="entry name" value="PIN_LabA-like_N_1"/>
    <property type="match status" value="1"/>
</dbReference>
<name>A0A1H2VXZ0_9RHOB</name>
<dbReference type="EMBL" id="FNMZ01000002">
    <property type="protein sequence ID" value="SDW73116.1"/>
    <property type="molecule type" value="Genomic_DNA"/>
</dbReference>
<gene>
    <name evidence="3" type="ORF">SAMN05444336_102204</name>
</gene>
<accession>A0A1H2VXZ0</accession>
<feature type="compositionally biased region" description="Acidic residues" evidence="1">
    <location>
        <begin position="208"/>
        <end position="220"/>
    </location>
</feature>
<reference evidence="3 4" key="1">
    <citation type="submission" date="2016-10" db="EMBL/GenBank/DDBJ databases">
        <authorList>
            <person name="de Groot N.N."/>
        </authorList>
    </citation>
    <scope>NUCLEOTIDE SEQUENCE [LARGE SCALE GENOMIC DNA]</scope>
    <source>
        <strain evidence="3 4">DSM 17890</strain>
    </source>
</reference>
<dbReference type="RefSeq" id="WP_092680479.1">
    <property type="nucleotide sequence ID" value="NZ_FNMZ01000002.1"/>
</dbReference>
<dbReference type="PANTHER" id="PTHR35811">
    <property type="entry name" value="SLR1870 PROTEIN"/>
    <property type="match status" value="1"/>
</dbReference>
<dbReference type="InterPro" id="IPR041966">
    <property type="entry name" value="LOTUS-like"/>
</dbReference>
<organism evidence="3 4">
    <name type="scientific">Albimonas donghaensis</name>
    <dbReference type="NCBI Taxonomy" id="356660"/>
    <lineage>
        <taxon>Bacteria</taxon>
        <taxon>Pseudomonadati</taxon>
        <taxon>Pseudomonadota</taxon>
        <taxon>Alphaproteobacteria</taxon>
        <taxon>Rhodobacterales</taxon>
        <taxon>Paracoccaceae</taxon>
        <taxon>Albimonas</taxon>
    </lineage>
</organism>
<dbReference type="Gene3D" id="3.30.420.610">
    <property type="entry name" value="LOTUS domain-like"/>
    <property type="match status" value="1"/>
</dbReference>
<proteinExistence type="predicted"/>
<dbReference type="OrthoDB" id="9783963at2"/>
<evidence type="ECO:0000313" key="3">
    <source>
        <dbReference type="EMBL" id="SDW73116.1"/>
    </source>
</evidence>
<dbReference type="Pfam" id="PF12872">
    <property type="entry name" value="OST-HTH"/>
    <property type="match status" value="1"/>
</dbReference>
<feature type="domain" description="HTH OST-type" evidence="2">
    <location>
        <begin position="230"/>
        <end position="304"/>
    </location>
</feature>
<dbReference type="STRING" id="356660.SAMN05444336_102204"/>
<dbReference type="InterPro" id="IPR025605">
    <property type="entry name" value="OST-HTH/LOTUS_dom"/>
</dbReference>
<dbReference type="InterPro" id="IPR021139">
    <property type="entry name" value="NYN"/>
</dbReference>
<evidence type="ECO:0000259" key="2">
    <source>
        <dbReference type="PROSITE" id="PS51644"/>
    </source>
</evidence>
<protein>
    <submittedName>
        <fullName evidence="3">Uncharacterized conserved protein, LabA/DUF88 family</fullName>
    </submittedName>
</protein>
<dbReference type="PROSITE" id="PS51644">
    <property type="entry name" value="HTH_OST"/>
    <property type="match status" value="1"/>
</dbReference>
<evidence type="ECO:0000256" key="1">
    <source>
        <dbReference type="SAM" id="MobiDB-lite"/>
    </source>
</evidence>
<keyword evidence="4" id="KW-1185">Reference proteome</keyword>
<evidence type="ECO:0000313" key="4">
    <source>
        <dbReference type="Proteomes" id="UP000199118"/>
    </source>
</evidence>
<dbReference type="PANTHER" id="PTHR35811:SF1">
    <property type="entry name" value="HTH OST-TYPE DOMAIN-CONTAINING PROTEIN"/>
    <property type="match status" value="1"/>
</dbReference>
<dbReference type="Gene3D" id="3.40.50.1010">
    <property type="entry name" value="5'-nuclease"/>
    <property type="match status" value="1"/>
</dbReference>
<dbReference type="AlphaFoldDB" id="A0A1H2VXZ0"/>